<proteinExistence type="predicted"/>
<evidence type="ECO:0000313" key="2">
    <source>
        <dbReference type="Proteomes" id="UP000823201"/>
    </source>
</evidence>
<accession>A0ABS2Q487</accession>
<comment type="caution">
    <text evidence="1">The sequence shown here is derived from an EMBL/GenBank/DDBJ whole genome shotgun (WGS) entry which is preliminary data.</text>
</comment>
<dbReference type="RefSeq" id="WP_205004969.1">
    <property type="nucleotide sequence ID" value="NZ_CBCRXA010000001.1"/>
</dbReference>
<organism evidence="1 2">
    <name type="scientific">Sporolactobacillus spathodeae</name>
    <dbReference type="NCBI Taxonomy" id="1465502"/>
    <lineage>
        <taxon>Bacteria</taxon>
        <taxon>Bacillati</taxon>
        <taxon>Bacillota</taxon>
        <taxon>Bacilli</taxon>
        <taxon>Bacillales</taxon>
        <taxon>Sporolactobacillaceae</taxon>
        <taxon>Sporolactobacillus</taxon>
    </lineage>
</organism>
<keyword evidence="2" id="KW-1185">Reference proteome</keyword>
<protein>
    <submittedName>
        <fullName evidence="1">Uncharacterized protein</fullName>
    </submittedName>
</protein>
<name>A0ABS2Q487_9BACL</name>
<gene>
    <name evidence="1" type="ORF">JOC27_000035</name>
</gene>
<dbReference type="Proteomes" id="UP000823201">
    <property type="component" value="Unassembled WGS sequence"/>
</dbReference>
<sequence>MKLKRNVHSPVGALIVKADLVRLSLKHLFATILAVGVSVFCLSLNPQSGSEPEQRIAAYVTIGLDAPIETGIDSEARVISVRNGRNMNAFGMKISRAVSFGKFSSEWVNKAEAHGLKQNKLDYLMTISFSGNLTKLQKKRLSQHLIRDFDHAMRPKLQGVPSHAEWMLTTMASRNKAEALDLPVGRYLLYQKAIQKGASLTLAQARQLSPKHLIHLDAAKLPSVEKLDKLQLDIQAARAH</sequence>
<reference evidence="1 2" key="1">
    <citation type="submission" date="2021-01" db="EMBL/GenBank/DDBJ databases">
        <title>Genomic Encyclopedia of Type Strains, Phase IV (KMG-IV): sequencing the most valuable type-strain genomes for metagenomic binning, comparative biology and taxonomic classification.</title>
        <authorList>
            <person name="Goeker M."/>
        </authorList>
    </citation>
    <scope>NUCLEOTIDE SEQUENCE [LARGE SCALE GENOMIC DNA]</scope>
    <source>
        <strain evidence="1 2">DSM 100968</strain>
    </source>
</reference>
<evidence type="ECO:0000313" key="1">
    <source>
        <dbReference type="EMBL" id="MBM7656599.1"/>
    </source>
</evidence>
<dbReference type="EMBL" id="JAFBEV010000001">
    <property type="protein sequence ID" value="MBM7656599.1"/>
    <property type="molecule type" value="Genomic_DNA"/>
</dbReference>